<comment type="function">
    <text evidence="1">Part of the ABC transporter FtsEX involved in cellular division.</text>
</comment>
<feature type="transmembrane region" description="Helical" evidence="13">
    <location>
        <begin position="225"/>
        <end position="253"/>
    </location>
</feature>
<evidence type="ECO:0000256" key="9">
    <source>
        <dbReference type="ARBA" id="ARBA00022989"/>
    </source>
</evidence>
<dbReference type="PIRSF" id="PIRSF003097">
    <property type="entry name" value="FtsX"/>
    <property type="match status" value="1"/>
</dbReference>
<feature type="transmembrane region" description="Helical" evidence="13">
    <location>
        <begin position="21"/>
        <end position="41"/>
    </location>
</feature>
<feature type="domain" description="FtsX extracellular" evidence="15">
    <location>
        <begin position="56"/>
        <end position="159"/>
    </location>
</feature>
<dbReference type="Gene3D" id="3.30.70.3040">
    <property type="match status" value="1"/>
</dbReference>
<evidence type="ECO:0000256" key="7">
    <source>
        <dbReference type="ARBA" id="ARBA00022618"/>
    </source>
</evidence>
<accession>A0ABX0GT44</accession>
<sequence length="302" mass="33230">MRARVIAADVGIGLRRNMTMTLAVVITTWVALGFFAAGLLFSHQVDTMKGEWYDKIEVSIYLCTAEPSASTGCAGGETTEAQREDLRAQLERMPEVERVYYESKAQAYSNFKDMFEGQPIAENVSTDAIPDSFRVKLVDPTQYDVIASRFQGEPGVDSVEDSRELLDKFFAIVSRLQIGAYIVAGVTLLAAMLLISNTIRVMAFSRRRETGIMRLVGASRFYIQLPFLIEGALAGLVGAGLTVGSIVAFQQFIIVDQAVPQLPAIPFIGWSDVWAVVPWVLGLGLVLASLASLFTLRRYLRV</sequence>
<evidence type="ECO:0000256" key="10">
    <source>
        <dbReference type="ARBA" id="ARBA00023136"/>
    </source>
</evidence>
<dbReference type="InterPro" id="IPR004513">
    <property type="entry name" value="FtsX"/>
</dbReference>
<keyword evidence="9 13" id="KW-1133">Transmembrane helix</keyword>
<evidence type="ECO:0000259" key="14">
    <source>
        <dbReference type="Pfam" id="PF02687"/>
    </source>
</evidence>
<dbReference type="EMBL" id="JAANNP010000001">
    <property type="protein sequence ID" value="NHC12915.1"/>
    <property type="molecule type" value="Genomic_DNA"/>
</dbReference>
<dbReference type="Pfam" id="PF18075">
    <property type="entry name" value="FtsX_ECD"/>
    <property type="match status" value="1"/>
</dbReference>
<proteinExistence type="inferred from homology"/>
<comment type="subcellular location">
    <subcellularLocation>
        <location evidence="2">Cell membrane</location>
        <topology evidence="2">Multi-pass membrane protein</topology>
    </subcellularLocation>
</comment>
<dbReference type="InterPro" id="IPR047929">
    <property type="entry name" value="FtsX_actino"/>
</dbReference>
<evidence type="ECO:0000313" key="16">
    <source>
        <dbReference type="EMBL" id="NHC12915.1"/>
    </source>
</evidence>
<keyword evidence="17" id="KW-1185">Reference proteome</keyword>
<evidence type="ECO:0000256" key="12">
    <source>
        <dbReference type="PIRNR" id="PIRNR003097"/>
    </source>
</evidence>
<dbReference type="InterPro" id="IPR003838">
    <property type="entry name" value="ABC3_permease_C"/>
</dbReference>
<comment type="caution">
    <text evidence="16">The sequence shown here is derived from an EMBL/GenBank/DDBJ whole genome shotgun (WGS) entry which is preliminary data.</text>
</comment>
<dbReference type="RefSeq" id="WP_166278065.1">
    <property type="nucleotide sequence ID" value="NZ_JAANNP010000001.1"/>
</dbReference>
<comment type="subunit">
    <text evidence="4">Forms a membrane-associated complex with FtsE.</text>
</comment>
<keyword evidence="6 12" id="KW-1003">Cell membrane</keyword>
<keyword evidence="10 12" id="KW-0472">Membrane</keyword>
<evidence type="ECO:0000256" key="8">
    <source>
        <dbReference type="ARBA" id="ARBA00022692"/>
    </source>
</evidence>
<feature type="transmembrane region" description="Helical" evidence="13">
    <location>
        <begin position="178"/>
        <end position="204"/>
    </location>
</feature>
<evidence type="ECO:0000256" key="13">
    <source>
        <dbReference type="SAM" id="Phobius"/>
    </source>
</evidence>
<dbReference type="Proteomes" id="UP000800981">
    <property type="component" value="Unassembled WGS sequence"/>
</dbReference>
<evidence type="ECO:0000256" key="4">
    <source>
        <dbReference type="ARBA" id="ARBA00011160"/>
    </source>
</evidence>
<dbReference type="PANTHER" id="PTHR47755">
    <property type="entry name" value="CELL DIVISION PROTEIN FTSX"/>
    <property type="match status" value="1"/>
</dbReference>
<evidence type="ECO:0000256" key="6">
    <source>
        <dbReference type="ARBA" id="ARBA00022475"/>
    </source>
</evidence>
<dbReference type="Pfam" id="PF02687">
    <property type="entry name" value="FtsX"/>
    <property type="match status" value="1"/>
</dbReference>
<dbReference type="PANTHER" id="PTHR47755:SF1">
    <property type="entry name" value="CELL DIVISION PROTEIN FTSX"/>
    <property type="match status" value="1"/>
</dbReference>
<evidence type="ECO:0000256" key="11">
    <source>
        <dbReference type="ARBA" id="ARBA00023306"/>
    </source>
</evidence>
<keyword evidence="7 12" id="KW-0132">Cell division</keyword>
<keyword evidence="8 13" id="KW-0812">Transmembrane</keyword>
<gene>
    <name evidence="16" type="ORF">G9H71_03885</name>
</gene>
<evidence type="ECO:0000256" key="1">
    <source>
        <dbReference type="ARBA" id="ARBA00003552"/>
    </source>
</evidence>
<protein>
    <recommendedName>
        <fullName evidence="5 12">Cell division protein FtsX</fullName>
    </recommendedName>
</protein>
<evidence type="ECO:0000256" key="5">
    <source>
        <dbReference type="ARBA" id="ARBA00021907"/>
    </source>
</evidence>
<name>A0ABX0GT44_9ACTN</name>
<evidence type="ECO:0000313" key="17">
    <source>
        <dbReference type="Proteomes" id="UP000800981"/>
    </source>
</evidence>
<reference evidence="16 17" key="1">
    <citation type="submission" date="2020-03" db="EMBL/GenBank/DDBJ databases">
        <title>Two novel Motilibacter sp.</title>
        <authorList>
            <person name="Liu S."/>
        </authorList>
    </citation>
    <scope>NUCLEOTIDE SEQUENCE [LARGE SCALE GENOMIC DNA]</scope>
    <source>
        <strain evidence="16 17">E257</strain>
    </source>
</reference>
<evidence type="ECO:0000256" key="3">
    <source>
        <dbReference type="ARBA" id="ARBA00007379"/>
    </source>
</evidence>
<keyword evidence="11 12" id="KW-0131">Cell cycle</keyword>
<feature type="transmembrane region" description="Helical" evidence="13">
    <location>
        <begin position="273"/>
        <end position="296"/>
    </location>
</feature>
<comment type="similarity">
    <text evidence="3 12">Belongs to the ABC-4 integral membrane protein family. FtsX subfamily.</text>
</comment>
<evidence type="ECO:0000259" key="15">
    <source>
        <dbReference type="Pfam" id="PF18075"/>
    </source>
</evidence>
<dbReference type="InterPro" id="IPR040690">
    <property type="entry name" value="FtsX_ECD"/>
</dbReference>
<dbReference type="NCBIfam" id="NF038346">
    <property type="entry name" value="FtsX_actino"/>
    <property type="match status" value="1"/>
</dbReference>
<evidence type="ECO:0000256" key="2">
    <source>
        <dbReference type="ARBA" id="ARBA00004651"/>
    </source>
</evidence>
<organism evidence="16 17">
    <name type="scientific">Motilibacter deserti</name>
    <dbReference type="NCBI Taxonomy" id="2714956"/>
    <lineage>
        <taxon>Bacteria</taxon>
        <taxon>Bacillati</taxon>
        <taxon>Actinomycetota</taxon>
        <taxon>Actinomycetes</taxon>
        <taxon>Motilibacterales</taxon>
        <taxon>Motilibacteraceae</taxon>
        <taxon>Motilibacter</taxon>
    </lineage>
</organism>
<feature type="domain" description="ABC3 transporter permease C-terminal" evidence="14">
    <location>
        <begin position="182"/>
        <end position="301"/>
    </location>
</feature>